<keyword evidence="3" id="KW-1185">Reference proteome</keyword>
<protein>
    <submittedName>
        <fullName evidence="2">Uncharacterized protein</fullName>
    </submittedName>
</protein>
<organism evidence="2 3">
    <name type="scientific">Marchantia polymorpha subsp. ruderalis</name>
    <dbReference type="NCBI Taxonomy" id="1480154"/>
    <lineage>
        <taxon>Eukaryota</taxon>
        <taxon>Viridiplantae</taxon>
        <taxon>Streptophyta</taxon>
        <taxon>Embryophyta</taxon>
        <taxon>Marchantiophyta</taxon>
        <taxon>Marchantiopsida</taxon>
        <taxon>Marchantiidae</taxon>
        <taxon>Marchantiales</taxon>
        <taxon>Marchantiaceae</taxon>
        <taxon>Marchantia</taxon>
    </lineage>
</organism>
<feature type="compositionally biased region" description="Basic residues" evidence="1">
    <location>
        <begin position="25"/>
        <end position="35"/>
    </location>
</feature>
<gene>
    <name evidence="2" type="ORF">AXG93_1881s1300</name>
</gene>
<dbReference type="Proteomes" id="UP000077202">
    <property type="component" value="Unassembled WGS sequence"/>
</dbReference>
<comment type="caution">
    <text evidence="2">The sequence shown here is derived from an EMBL/GenBank/DDBJ whole genome shotgun (WGS) entry which is preliminary data.</text>
</comment>
<dbReference type="AlphaFoldDB" id="A0A176W478"/>
<evidence type="ECO:0000313" key="2">
    <source>
        <dbReference type="EMBL" id="OAE27838.1"/>
    </source>
</evidence>
<evidence type="ECO:0000313" key="3">
    <source>
        <dbReference type="Proteomes" id="UP000077202"/>
    </source>
</evidence>
<reference evidence="2" key="1">
    <citation type="submission" date="2016-03" db="EMBL/GenBank/DDBJ databases">
        <title>Mechanisms controlling the formation of the plant cell surface in tip-growing cells are functionally conserved among land plants.</title>
        <authorList>
            <person name="Honkanen S."/>
            <person name="Jones V.A."/>
            <person name="Morieri G."/>
            <person name="Champion C."/>
            <person name="Hetherington A.J."/>
            <person name="Kelly S."/>
            <person name="Saint-Marcoux D."/>
            <person name="Proust H."/>
            <person name="Prescott H."/>
            <person name="Dolan L."/>
        </authorList>
    </citation>
    <scope>NUCLEOTIDE SEQUENCE [LARGE SCALE GENOMIC DNA]</scope>
    <source>
        <tissue evidence="2">Whole gametophyte</tissue>
    </source>
</reference>
<feature type="region of interest" description="Disordered" evidence="1">
    <location>
        <begin position="1"/>
        <end position="44"/>
    </location>
</feature>
<name>A0A176W478_MARPO</name>
<dbReference type="EMBL" id="LVLJ01001819">
    <property type="protein sequence ID" value="OAE27838.1"/>
    <property type="molecule type" value="Genomic_DNA"/>
</dbReference>
<proteinExistence type="predicted"/>
<evidence type="ECO:0000256" key="1">
    <source>
        <dbReference type="SAM" id="MobiDB-lite"/>
    </source>
</evidence>
<sequence>MSWKIRNSHRTWSGRNEGRSEKSRAERRKRRKQRGGRCGVTGTAASATSKLRFSQAAAAAAVVWSVEVRQLSSAVTEQIDTVVGFCENLQHAGFRPKGRSLERLDSSRG</sequence>
<accession>A0A176W478</accession>